<dbReference type="Gene3D" id="3.40.190.290">
    <property type="match status" value="1"/>
</dbReference>
<reference evidence="6 7" key="1">
    <citation type="submission" date="2020-02" db="EMBL/GenBank/DDBJ databases">
        <title>Integrative conjugative elements (ICEs) and plasmids drive adaptation of Pseudomonas nitroreducens strain HBP1 to wastewater environment.</title>
        <authorList>
            <person name="Sentchilo V."/>
            <person name="Carraro N."/>
            <person name="Bertelli C."/>
            <person name="van der Meer J.R."/>
        </authorList>
    </citation>
    <scope>NUCLEOTIDE SEQUENCE [LARGE SCALE GENOMIC DNA]</scope>
    <source>
        <strain evidence="6 7">HBP1</strain>
    </source>
</reference>
<dbReference type="PANTHER" id="PTHR30537:SF5">
    <property type="entry name" value="HTH-TYPE TRANSCRIPTIONAL ACTIVATOR TTDR-RELATED"/>
    <property type="match status" value="1"/>
</dbReference>
<dbReference type="GO" id="GO:0003700">
    <property type="term" value="F:DNA-binding transcription factor activity"/>
    <property type="evidence" value="ECO:0007669"/>
    <property type="project" value="InterPro"/>
</dbReference>
<protein>
    <submittedName>
        <fullName evidence="6">LysR family transcriptional regulator</fullName>
    </submittedName>
</protein>
<dbReference type="InterPro" id="IPR005119">
    <property type="entry name" value="LysR_subst-bd"/>
</dbReference>
<dbReference type="Proteomes" id="UP000501063">
    <property type="component" value="Chromosome"/>
</dbReference>
<sequence length="312" mass="35575">MDRLLSLEAFVRVAETGNFSKASQQLGVTRSVITHRIQQLEELIRAPLFHRSTRHVRLSEVGETYYKECAEMVASFHALTEQMQDMRTQPTGKLRMQMLPGFAIGHFGALLADFTHRYPDIEIDVVVNDRVVDPIEEGFDVAFQMFPPQAETLIERRLFRVRRLFCAAPGYLERHGIPEHPRDLLQHKIGLYEGYPSRNRWQFHGEDELMELSLHGQLRSNSVHLLRDYALDAGGVVCLPTLVSSDDLLAGRLVPVLTDYALSSFDFSAVYPATQRQALKVRTLVDFLLDGIGGEPVWDRPLFEKGWLKLAD</sequence>
<gene>
    <name evidence="6" type="ORF">G5B91_23080</name>
</gene>
<dbReference type="EMBL" id="CP049140">
    <property type="protein sequence ID" value="QIE88991.1"/>
    <property type="molecule type" value="Genomic_DNA"/>
</dbReference>
<comment type="similarity">
    <text evidence="1">Belongs to the LysR transcriptional regulatory family.</text>
</comment>
<evidence type="ECO:0000256" key="4">
    <source>
        <dbReference type="ARBA" id="ARBA00023163"/>
    </source>
</evidence>
<dbReference type="CDD" id="cd08422">
    <property type="entry name" value="PBP2_CrgA_like"/>
    <property type="match status" value="1"/>
</dbReference>
<proteinExistence type="inferred from homology"/>
<evidence type="ECO:0000256" key="1">
    <source>
        <dbReference type="ARBA" id="ARBA00009437"/>
    </source>
</evidence>
<dbReference type="Pfam" id="PF00126">
    <property type="entry name" value="HTH_1"/>
    <property type="match status" value="1"/>
</dbReference>
<evidence type="ECO:0000259" key="5">
    <source>
        <dbReference type="PROSITE" id="PS50931"/>
    </source>
</evidence>
<dbReference type="InterPro" id="IPR036388">
    <property type="entry name" value="WH-like_DNA-bd_sf"/>
</dbReference>
<dbReference type="Pfam" id="PF03466">
    <property type="entry name" value="LysR_substrate"/>
    <property type="match status" value="1"/>
</dbReference>
<dbReference type="FunFam" id="1.10.10.10:FF:000001">
    <property type="entry name" value="LysR family transcriptional regulator"/>
    <property type="match status" value="1"/>
</dbReference>
<keyword evidence="2" id="KW-0805">Transcription regulation</keyword>
<dbReference type="InterPro" id="IPR058163">
    <property type="entry name" value="LysR-type_TF_proteobact-type"/>
</dbReference>
<keyword evidence="3" id="KW-0238">DNA-binding</keyword>
<dbReference type="InterPro" id="IPR000847">
    <property type="entry name" value="LysR_HTH_N"/>
</dbReference>
<name>A0A6G6J3D4_PSENT</name>
<feature type="domain" description="HTH lysR-type" evidence="5">
    <location>
        <begin position="1"/>
        <end position="59"/>
    </location>
</feature>
<dbReference type="GO" id="GO:0003677">
    <property type="term" value="F:DNA binding"/>
    <property type="evidence" value="ECO:0007669"/>
    <property type="project" value="UniProtKB-KW"/>
</dbReference>
<dbReference type="InterPro" id="IPR036390">
    <property type="entry name" value="WH_DNA-bd_sf"/>
</dbReference>
<evidence type="ECO:0000256" key="2">
    <source>
        <dbReference type="ARBA" id="ARBA00023015"/>
    </source>
</evidence>
<dbReference type="KEGG" id="pnt:G5B91_23080"/>
<dbReference type="PROSITE" id="PS50931">
    <property type="entry name" value="HTH_LYSR"/>
    <property type="match status" value="1"/>
</dbReference>
<evidence type="ECO:0000256" key="3">
    <source>
        <dbReference type="ARBA" id="ARBA00023125"/>
    </source>
</evidence>
<evidence type="ECO:0000313" key="6">
    <source>
        <dbReference type="EMBL" id="QIE88991.1"/>
    </source>
</evidence>
<dbReference type="PANTHER" id="PTHR30537">
    <property type="entry name" value="HTH-TYPE TRANSCRIPTIONAL REGULATOR"/>
    <property type="match status" value="1"/>
</dbReference>
<dbReference type="SUPFAM" id="SSF53850">
    <property type="entry name" value="Periplasmic binding protein-like II"/>
    <property type="match status" value="1"/>
</dbReference>
<evidence type="ECO:0000313" key="7">
    <source>
        <dbReference type="Proteomes" id="UP000501063"/>
    </source>
</evidence>
<organism evidence="6 7">
    <name type="scientific">Pseudomonas nitroreducens</name>
    <dbReference type="NCBI Taxonomy" id="46680"/>
    <lineage>
        <taxon>Bacteria</taxon>
        <taxon>Pseudomonadati</taxon>
        <taxon>Pseudomonadota</taxon>
        <taxon>Gammaproteobacteria</taxon>
        <taxon>Pseudomonadales</taxon>
        <taxon>Pseudomonadaceae</taxon>
        <taxon>Pseudomonas</taxon>
    </lineage>
</organism>
<accession>A0A6G6J3D4</accession>
<dbReference type="SUPFAM" id="SSF46785">
    <property type="entry name" value="Winged helix' DNA-binding domain"/>
    <property type="match status" value="1"/>
</dbReference>
<dbReference type="AlphaFoldDB" id="A0A6G6J3D4"/>
<dbReference type="RefSeq" id="WP_024764942.1">
    <property type="nucleotide sequence ID" value="NZ_CP049140.1"/>
</dbReference>
<keyword evidence="4" id="KW-0804">Transcription</keyword>
<dbReference type="Gene3D" id="1.10.10.10">
    <property type="entry name" value="Winged helix-like DNA-binding domain superfamily/Winged helix DNA-binding domain"/>
    <property type="match status" value="1"/>
</dbReference>